<gene>
    <name evidence="2" type="ORF">CLV81_3887</name>
</gene>
<proteinExistence type="predicted"/>
<evidence type="ECO:0008006" key="4">
    <source>
        <dbReference type="Google" id="ProtNLM"/>
    </source>
</evidence>
<dbReference type="EMBL" id="PVYX01000002">
    <property type="protein sequence ID" value="PRX55474.1"/>
    <property type="molecule type" value="Genomic_DNA"/>
</dbReference>
<reference evidence="2 3" key="1">
    <citation type="submission" date="2018-03" db="EMBL/GenBank/DDBJ databases">
        <title>Genomic Encyclopedia of Archaeal and Bacterial Type Strains, Phase II (KMG-II): from individual species to whole genera.</title>
        <authorList>
            <person name="Goeker M."/>
        </authorList>
    </citation>
    <scope>NUCLEOTIDE SEQUENCE [LARGE SCALE GENOMIC DNA]</scope>
    <source>
        <strain evidence="2 3">DSM 25027</strain>
    </source>
</reference>
<dbReference type="AlphaFoldDB" id="A0A2T0MDA6"/>
<accession>A0A2T0MDA6</accession>
<name>A0A2T0MDA6_9FLAO</name>
<comment type="caution">
    <text evidence="2">The sequence shown here is derived from an EMBL/GenBank/DDBJ whole genome shotgun (WGS) entry which is preliminary data.</text>
</comment>
<dbReference type="OrthoDB" id="978645at2"/>
<organism evidence="2 3">
    <name type="scientific">Flagellimonas meridianipacifica</name>
    <dbReference type="NCBI Taxonomy" id="1080225"/>
    <lineage>
        <taxon>Bacteria</taxon>
        <taxon>Pseudomonadati</taxon>
        <taxon>Bacteroidota</taxon>
        <taxon>Flavobacteriia</taxon>
        <taxon>Flavobacteriales</taxon>
        <taxon>Flavobacteriaceae</taxon>
        <taxon>Flagellimonas</taxon>
    </lineage>
</organism>
<feature type="signal peptide" evidence="1">
    <location>
        <begin position="1"/>
        <end position="20"/>
    </location>
</feature>
<protein>
    <recommendedName>
        <fullName evidence="4">Outer membrane protein</fullName>
    </recommendedName>
</protein>
<evidence type="ECO:0000313" key="2">
    <source>
        <dbReference type="EMBL" id="PRX55474.1"/>
    </source>
</evidence>
<keyword evidence="3" id="KW-1185">Reference proteome</keyword>
<feature type="chain" id="PRO_5015643507" description="Outer membrane protein" evidence="1">
    <location>
        <begin position="21"/>
        <end position="152"/>
    </location>
</feature>
<dbReference type="Proteomes" id="UP000237640">
    <property type="component" value="Unassembled WGS sequence"/>
</dbReference>
<sequence>MKKLLLTLIIVSSFSSFTTAQTSYDGAIGLGIDLIGDFTFVGAGGKYFFSEKHVGQAHLGFEQDATIITALYSFHKEIVGARGLRWYTGIGPSIVFLDGDNTFSLRPHAGLDFKFDGVPIVLNFDWRPAVVLSNTGDNEVGSFGFGIQFAFN</sequence>
<dbReference type="RefSeq" id="WP_106147355.1">
    <property type="nucleotide sequence ID" value="NZ_PVYX01000002.1"/>
</dbReference>
<evidence type="ECO:0000313" key="3">
    <source>
        <dbReference type="Proteomes" id="UP000237640"/>
    </source>
</evidence>
<evidence type="ECO:0000256" key="1">
    <source>
        <dbReference type="SAM" id="SignalP"/>
    </source>
</evidence>
<keyword evidence="1" id="KW-0732">Signal</keyword>